<keyword evidence="1" id="KW-0812">Transmembrane</keyword>
<evidence type="ECO:0000313" key="2">
    <source>
        <dbReference type="EMBL" id="AZV76545.1"/>
    </source>
</evidence>
<dbReference type="RefSeq" id="WP_127746987.1">
    <property type="nucleotide sequence ID" value="NZ_CP033219.1"/>
</dbReference>
<sequence>MSKNKIALCVFGCVLILVGLEKVTRFTRLDFLSTGIFELGMYFQLLLVLAGIVIFVGVVFDPIRKFFKGHCFRIWNVYREKKVANND</sequence>
<dbReference type="AlphaFoldDB" id="A0A3T0MXQ0"/>
<accession>A0A3T0MXQ0</accession>
<proteinExistence type="predicted"/>
<dbReference type="Proteomes" id="UP000283063">
    <property type="component" value="Chromosome"/>
</dbReference>
<protein>
    <submittedName>
        <fullName evidence="2">Uncharacterized protein</fullName>
    </submittedName>
</protein>
<evidence type="ECO:0000256" key="1">
    <source>
        <dbReference type="SAM" id="Phobius"/>
    </source>
</evidence>
<dbReference type="KEGG" id="sedi:EBB79_00650"/>
<keyword evidence="1" id="KW-1133">Transmembrane helix</keyword>
<keyword evidence="1" id="KW-0472">Membrane</keyword>
<keyword evidence="3" id="KW-1185">Reference proteome</keyword>
<organism evidence="2 3">
    <name type="scientific">Parasedimentitalea marina</name>
    <dbReference type="NCBI Taxonomy" id="2483033"/>
    <lineage>
        <taxon>Bacteria</taxon>
        <taxon>Pseudomonadati</taxon>
        <taxon>Pseudomonadota</taxon>
        <taxon>Alphaproteobacteria</taxon>
        <taxon>Rhodobacterales</taxon>
        <taxon>Paracoccaceae</taxon>
        <taxon>Parasedimentitalea</taxon>
    </lineage>
</organism>
<evidence type="ECO:0000313" key="3">
    <source>
        <dbReference type="Proteomes" id="UP000283063"/>
    </source>
</evidence>
<name>A0A3T0MXQ0_9RHOB</name>
<feature type="transmembrane region" description="Helical" evidence="1">
    <location>
        <begin position="41"/>
        <end position="60"/>
    </location>
</feature>
<dbReference type="EMBL" id="CP033219">
    <property type="protein sequence ID" value="AZV76545.1"/>
    <property type="molecule type" value="Genomic_DNA"/>
</dbReference>
<reference evidence="2 3" key="1">
    <citation type="submission" date="2018-10" db="EMBL/GenBank/DDBJ databases">
        <title>Parasedimentitalea marina sp. nov., a psychrophilic bacterium isolated from deep seawater of the New Britain Trench.</title>
        <authorList>
            <person name="Cao J."/>
        </authorList>
    </citation>
    <scope>NUCLEOTIDE SEQUENCE [LARGE SCALE GENOMIC DNA]</scope>
    <source>
        <strain evidence="2 3">W43</strain>
    </source>
</reference>
<gene>
    <name evidence="2" type="ORF">EBB79_00650</name>
</gene>